<evidence type="ECO:0000256" key="24">
    <source>
        <dbReference type="ARBA" id="ARBA00076131"/>
    </source>
</evidence>
<keyword evidence="8" id="KW-0963">Cytoplasm</keyword>
<dbReference type="GO" id="GO:0005886">
    <property type="term" value="C:plasma membrane"/>
    <property type="evidence" value="ECO:0000318"/>
    <property type="project" value="GO_Central"/>
</dbReference>
<dbReference type="GO" id="GO:0005730">
    <property type="term" value="C:nucleolus"/>
    <property type="evidence" value="ECO:0007669"/>
    <property type="project" value="Ensembl"/>
</dbReference>
<dbReference type="PROSITE" id="PS00915">
    <property type="entry name" value="PI3_4_KINASE_1"/>
    <property type="match status" value="1"/>
</dbReference>
<comment type="pathway">
    <text evidence="3">Phospholipid metabolism; phosphatidylinositol phosphate biosynthesis.</text>
</comment>
<evidence type="ECO:0000256" key="16">
    <source>
        <dbReference type="ARBA" id="ARBA00023006"/>
    </source>
</evidence>
<dbReference type="SMART" id="SM00144">
    <property type="entry name" value="PI3K_rbd"/>
    <property type="match status" value="1"/>
</dbReference>
<dbReference type="EMBL" id="CABD030024424">
    <property type="status" value="NOT_ANNOTATED_CDS"/>
    <property type="molecule type" value="Genomic_DNA"/>
</dbReference>
<evidence type="ECO:0000256" key="15">
    <source>
        <dbReference type="ARBA" id="ARBA00022889"/>
    </source>
</evidence>
<dbReference type="Gene3D" id="1.25.40.70">
    <property type="entry name" value="Phosphatidylinositol 3-kinase, accessory domain (PIK)"/>
    <property type="match status" value="1"/>
</dbReference>
<dbReference type="GO" id="GO:0006914">
    <property type="term" value="P:autophagy"/>
    <property type="evidence" value="ECO:0007669"/>
    <property type="project" value="UniProtKB-KW"/>
</dbReference>
<comment type="catalytic activity">
    <reaction evidence="20">
        <text>L-seryl-[protein] + ATP = O-phospho-L-seryl-[protein] + ADP + H(+)</text>
        <dbReference type="Rhea" id="RHEA:17989"/>
        <dbReference type="Rhea" id="RHEA-COMP:9863"/>
        <dbReference type="Rhea" id="RHEA-COMP:11604"/>
        <dbReference type="ChEBI" id="CHEBI:15378"/>
        <dbReference type="ChEBI" id="CHEBI:29999"/>
        <dbReference type="ChEBI" id="CHEBI:30616"/>
        <dbReference type="ChEBI" id="CHEBI:83421"/>
        <dbReference type="ChEBI" id="CHEBI:456216"/>
        <dbReference type="EC" id="2.7.11.1"/>
    </reaction>
    <physiologicalReaction direction="left-to-right" evidence="20">
        <dbReference type="Rhea" id="RHEA:17990"/>
    </physiologicalReaction>
</comment>
<dbReference type="GO" id="GO:0005654">
    <property type="term" value="C:nucleoplasm"/>
    <property type="evidence" value="ECO:0007669"/>
    <property type="project" value="Ensembl"/>
</dbReference>
<dbReference type="GO" id="GO:0051898">
    <property type="term" value="P:negative regulation of phosphatidylinositol 3-kinase/protein kinase B signal transduction"/>
    <property type="evidence" value="ECO:0007669"/>
    <property type="project" value="Ensembl"/>
</dbReference>
<dbReference type="Pfam" id="PF00454">
    <property type="entry name" value="PI3_PI4_kinase"/>
    <property type="match status" value="1"/>
</dbReference>
<dbReference type="GO" id="GO:0030496">
    <property type="term" value="C:midbody"/>
    <property type="evidence" value="ECO:0007669"/>
    <property type="project" value="Ensembl"/>
</dbReference>
<dbReference type="SUPFAM" id="SSF48371">
    <property type="entry name" value="ARM repeat"/>
    <property type="match status" value="1"/>
</dbReference>
<keyword evidence="9" id="KW-0597">Phosphoprotein</keyword>
<evidence type="ECO:0000256" key="17">
    <source>
        <dbReference type="ARBA" id="ARBA00023098"/>
    </source>
</evidence>
<dbReference type="PANTHER" id="PTHR10048:SF33">
    <property type="entry name" value="PHOSPHATIDYLINOSITOL 4,5-BISPHOSPHATE 3-KINASE CATALYTIC SUBUNIT BETA ISOFORM"/>
    <property type="match status" value="1"/>
</dbReference>
<dbReference type="InterPro" id="IPR015433">
    <property type="entry name" value="PI3/4_kinase"/>
</dbReference>
<evidence type="ECO:0000256" key="21">
    <source>
        <dbReference type="ARBA" id="ARBA00051347"/>
    </source>
</evidence>
<dbReference type="InterPro" id="IPR018936">
    <property type="entry name" value="PI3/4_kinase_CS"/>
</dbReference>
<dbReference type="FunFam" id="2.60.40.150:FF:000046">
    <property type="entry name" value="Phosphatidylinositol 4,5-bisphosphate 3-kinase catalytic subunit"/>
    <property type="match status" value="1"/>
</dbReference>
<keyword evidence="18" id="KW-0539">Nucleus</keyword>
<dbReference type="InterPro" id="IPR003113">
    <property type="entry name" value="PI3K_ABD"/>
</dbReference>
<keyword evidence="11" id="KW-0808">Transferase</keyword>
<dbReference type="Gene3D" id="3.30.1010.10">
    <property type="entry name" value="Phosphatidylinositol 3-kinase Catalytic Subunit, Chain A, domain 4"/>
    <property type="match status" value="1"/>
</dbReference>
<feature type="domain" description="C2 PI3K-type" evidence="30">
    <location>
        <begin position="298"/>
        <end position="467"/>
    </location>
</feature>
<dbReference type="InterPro" id="IPR035892">
    <property type="entry name" value="C2_domain_sf"/>
</dbReference>
<dbReference type="SUPFAM" id="SSF54236">
    <property type="entry name" value="Ubiquitin-like"/>
    <property type="match status" value="1"/>
</dbReference>
<dbReference type="GO" id="GO:0007155">
    <property type="term" value="P:cell adhesion"/>
    <property type="evidence" value="ECO:0007669"/>
    <property type="project" value="UniProtKB-KW"/>
</dbReference>
<evidence type="ECO:0000256" key="18">
    <source>
        <dbReference type="ARBA" id="ARBA00023242"/>
    </source>
</evidence>
<feature type="domain" description="PI3K-RBD" evidence="29">
    <location>
        <begin position="194"/>
        <end position="285"/>
    </location>
</feature>
<dbReference type="InterPro" id="IPR016024">
    <property type="entry name" value="ARM-type_fold"/>
</dbReference>
<evidence type="ECO:0000259" key="30">
    <source>
        <dbReference type="PROSITE" id="PS51547"/>
    </source>
</evidence>
<dbReference type="SMART" id="SM00142">
    <property type="entry name" value="PI3K_C2"/>
    <property type="match status" value="1"/>
</dbReference>
<evidence type="ECO:0000256" key="25">
    <source>
        <dbReference type="ARBA" id="ARBA00080896"/>
    </source>
</evidence>
<organism evidence="31 32">
    <name type="scientific">Gorilla gorilla gorilla</name>
    <name type="common">Western lowland gorilla</name>
    <dbReference type="NCBI Taxonomy" id="9595"/>
    <lineage>
        <taxon>Eukaryota</taxon>
        <taxon>Metazoa</taxon>
        <taxon>Chordata</taxon>
        <taxon>Craniata</taxon>
        <taxon>Vertebrata</taxon>
        <taxon>Euteleostomi</taxon>
        <taxon>Mammalia</taxon>
        <taxon>Eutheria</taxon>
        <taxon>Euarchontoglires</taxon>
        <taxon>Primates</taxon>
        <taxon>Haplorrhini</taxon>
        <taxon>Catarrhini</taxon>
        <taxon>Hominidae</taxon>
        <taxon>Gorilla</taxon>
    </lineage>
</organism>
<evidence type="ECO:0000259" key="26">
    <source>
        <dbReference type="PROSITE" id="PS50290"/>
    </source>
</evidence>
<dbReference type="Gene3D" id="3.10.20.770">
    <property type="match status" value="1"/>
</dbReference>
<keyword evidence="12" id="KW-0547">Nucleotide-binding</keyword>
<evidence type="ECO:0000256" key="9">
    <source>
        <dbReference type="ARBA" id="ARBA00022553"/>
    </source>
</evidence>
<evidence type="ECO:0000259" key="29">
    <source>
        <dbReference type="PROSITE" id="PS51546"/>
    </source>
</evidence>
<dbReference type="InterPro" id="IPR001263">
    <property type="entry name" value="PI3K_accessory_dom"/>
</dbReference>
<dbReference type="GO" id="GO:0003376">
    <property type="term" value="P:sphingosine-1-phosphate receptor signaling pathway"/>
    <property type="evidence" value="ECO:0007669"/>
    <property type="project" value="Ensembl"/>
</dbReference>
<dbReference type="FunFam" id="3.30.1010.10:FF:000005">
    <property type="entry name" value="Phosphatidylinositol 4,5-bisphosphate 3-kinase catalytic subunit beta"/>
    <property type="match status" value="1"/>
</dbReference>
<gene>
    <name evidence="31" type="primary">PIK3CB</name>
</gene>
<dbReference type="SMART" id="SM00143">
    <property type="entry name" value="PI3K_p85B"/>
    <property type="match status" value="1"/>
</dbReference>
<comment type="similarity">
    <text evidence="5">Belongs to the PI3/PI4-kinase family. Type III PI4K subfamily.</text>
</comment>
<dbReference type="GO" id="GO:0033031">
    <property type="term" value="P:positive regulation of neutrophil apoptotic process"/>
    <property type="evidence" value="ECO:0007669"/>
    <property type="project" value="Ensembl"/>
</dbReference>
<protein>
    <recommendedName>
        <fullName evidence="23">Phosphatidylinositol 4,5-bisphosphate 3-kinase catalytic subunit beta isoform</fullName>
        <ecNumber evidence="6">2.7.1.153</ecNumber>
        <ecNumber evidence="7">2.7.11.1</ecNumber>
    </recommendedName>
    <alternativeName>
        <fullName evidence="25">Phosphatidylinositol 4,5-bisphosphate 3-kinase 110 kDa catalytic subunit beta</fullName>
    </alternativeName>
    <alternativeName>
        <fullName evidence="24">Serine/threonine protein kinase PIK3CB</fullName>
    </alternativeName>
</protein>
<dbReference type="SUPFAM" id="SSF49562">
    <property type="entry name" value="C2 domain (Calcium/lipid-binding domain, CaLB)"/>
    <property type="match status" value="1"/>
</dbReference>
<evidence type="ECO:0000256" key="11">
    <source>
        <dbReference type="ARBA" id="ARBA00022679"/>
    </source>
</evidence>
<dbReference type="GO" id="GO:1900747">
    <property type="term" value="P:negative regulation of vascular endothelial growth factor signaling pathway"/>
    <property type="evidence" value="ECO:0007669"/>
    <property type="project" value="Ensembl"/>
</dbReference>
<evidence type="ECO:0000256" key="13">
    <source>
        <dbReference type="ARBA" id="ARBA00022777"/>
    </source>
</evidence>
<dbReference type="PROSITE" id="PS51544">
    <property type="entry name" value="PI3K_ABD"/>
    <property type="match status" value="1"/>
</dbReference>
<evidence type="ECO:0000256" key="6">
    <source>
        <dbReference type="ARBA" id="ARBA00012010"/>
    </source>
</evidence>
<dbReference type="eggNOG" id="KOG0904">
    <property type="taxonomic scope" value="Eukaryota"/>
</dbReference>
<evidence type="ECO:0000256" key="14">
    <source>
        <dbReference type="ARBA" id="ARBA00022840"/>
    </source>
</evidence>
<keyword evidence="15" id="KW-0130">Cell adhesion</keyword>
<dbReference type="InterPro" id="IPR042236">
    <property type="entry name" value="PI3K_accessory_sf"/>
</dbReference>
<reference evidence="31" key="3">
    <citation type="submission" date="2025-08" db="UniProtKB">
        <authorList>
            <consortium name="Ensembl"/>
        </authorList>
    </citation>
    <scope>IDENTIFICATION</scope>
</reference>
<dbReference type="Ensembl" id="ENSGGOT00000009632.3">
    <property type="protein sequence ID" value="ENSGGOP00000009368.3"/>
    <property type="gene ID" value="ENSGGOG00000009579.3"/>
</dbReference>
<dbReference type="GO" id="GO:0106310">
    <property type="term" value="F:protein serine kinase activity"/>
    <property type="evidence" value="ECO:0007669"/>
    <property type="project" value="Ensembl"/>
</dbReference>
<comment type="catalytic activity">
    <reaction evidence="19">
        <text>a 1,2-diacyl-sn-glycero-3-phospho-(1D-myo-inositol-4,5-bisphosphate) + ATP = a 1,2-diacyl-sn-glycero-3-phospho-(1D-myo-inositol-3,4,5-trisphosphate) + ADP + H(+)</text>
        <dbReference type="Rhea" id="RHEA:21292"/>
        <dbReference type="ChEBI" id="CHEBI:15378"/>
        <dbReference type="ChEBI" id="CHEBI:30616"/>
        <dbReference type="ChEBI" id="CHEBI:57836"/>
        <dbReference type="ChEBI" id="CHEBI:58456"/>
        <dbReference type="ChEBI" id="CHEBI:456216"/>
        <dbReference type="EC" id="2.7.1.153"/>
    </reaction>
    <physiologicalReaction direction="left-to-right" evidence="19">
        <dbReference type="Rhea" id="RHEA:21293"/>
    </physiologicalReaction>
</comment>
<dbReference type="GO" id="GO:0045429">
    <property type="term" value="P:positive regulation of nitric oxide biosynthetic process"/>
    <property type="evidence" value="ECO:0007669"/>
    <property type="project" value="Ensembl"/>
</dbReference>
<keyword evidence="17" id="KW-0443">Lipid metabolism</keyword>
<dbReference type="GO" id="GO:0005829">
    <property type="term" value="C:cytosol"/>
    <property type="evidence" value="ECO:0007669"/>
    <property type="project" value="UniProtKB-ARBA"/>
</dbReference>
<dbReference type="GO" id="GO:0048015">
    <property type="term" value="P:phosphatidylinositol-mediated signaling"/>
    <property type="evidence" value="ECO:0000318"/>
    <property type="project" value="GO_Central"/>
</dbReference>
<comment type="pathway">
    <text evidence="4">Lipid metabolism.</text>
</comment>
<dbReference type="GO" id="GO:0016477">
    <property type="term" value="P:cell migration"/>
    <property type="evidence" value="ECO:0000318"/>
    <property type="project" value="GO_Central"/>
</dbReference>
<dbReference type="InterPro" id="IPR000341">
    <property type="entry name" value="PI3K_Ras-bd_dom"/>
</dbReference>
<dbReference type="EMBL" id="CABD030024422">
    <property type="status" value="NOT_ANNOTATED_CDS"/>
    <property type="molecule type" value="Genomic_DNA"/>
</dbReference>
<dbReference type="GO" id="GO:0005737">
    <property type="term" value="C:cytoplasm"/>
    <property type="evidence" value="ECO:0000318"/>
    <property type="project" value="GO_Central"/>
</dbReference>
<keyword evidence="10" id="KW-0254">Endocytosis</keyword>
<evidence type="ECO:0000256" key="1">
    <source>
        <dbReference type="ARBA" id="ARBA00004123"/>
    </source>
</evidence>
<dbReference type="PROSITE" id="PS00916">
    <property type="entry name" value="PI3_4_KINASE_2"/>
    <property type="match status" value="1"/>
</dbReference>
<dbReference type="GO" id="GO:0035005">
    <property type="term" value="F:1-phosphatidylinositol-4-phosphate 3-kinase activity"/>
    <property type="evidence" value="ECO:0000318"/>
    <property type="project" value="GO_Central"/>
</dbReference>
<sequence>MCFSFIMPPAMADILDIWAVDSQIASDGSIPVDFLLPTGIYIQLEVPREATISYIKQMLWKQVHNYPMFNLLMDIDSYMFACVNQTAVYEELEDETRRLCDVRPFLPVLKLVTRSCDPGEKLDSKIGVLIGKGLHEFDSLKDPEVNEFRRKMRKFSEEKILSLVGLSWMDWLKQTYPPEHEPSIPENLEDKLYGGKLIVAVHFENCQDVFSFQVSPNMNPIKVNELAIQKRLTIHGKEDEVSPYDYVLQVSGRVEYVFGDHPLIQFQVCILTINLPEKIFISFIKIICIYFILLQHVWENNNPFQIVLVKGNKLNTEETVKVHVRAGLFHGTELLCKTIVSSEVSGKNDHIWNEPLEFDINICDLPRMARLCFAVYAVLDKVKTKKSTKTINPSKYQTIRKAGKVHYPVAWVNTMVFDFKGQLRTGDIILHSWSSFPDELEEMLNPMGTVQTNPYTENATALHVKFPENKKQPYYYPPFDKIIEKAAEIASSDSANVSSRGGKKFLPVLKEILDRDPLSQLCENEMDLIWTLRQDCREIFPQSLPKLLLSIKWNKLEDVAQLQALLQIWPKLPPREALELLDFNYPDQYVREYAVGCLRQMSDEELSQYLLQLVQVLKYEPFLDCALSRFLLERALGNRRIGQFLFWHLRSEVHIPAVSVQFGVILEAYCRGSVGHMKVLSKQVEALNKLKTLNSLIKLNAVKLNRAKGKEAMHTCLKQSAYREALSDLQSPLNPCVILSELYVEKCKYMDSKMKPLWLVYNNKVFGEDSVGVIFKNGDDLRQDMLTLQMLRLMDLLWKEAGLDLRMLPYGCLATGDRSGLIEVVSTSETIADIQLNSSNVAAAAAFNKDALLNWLKEYNSGDDLDRAIEEFTLSCAGYCVASYVLGIGDRHSDNIMVKKTGQLFHIDFGHILGNFKSKFGIKRERVPFILTYDFIHVIQQGKTGNTEKFGRFRQCCEDAYLILRRHGNLFITLFALMLTAGLPELTSVKDIQYLKDSLALGKSEEEALKQFKQKFDEALRESWTTKVNWMAHTVRKDYRS</sequence>
<dbReference type="HOGENOM" id="CLU_002191_1_3_1"/>
<reference evidence="31 32" key="2">
    <citation type="journal article" date="2012" name="Nature">
        <title>Insights into hominid evolution from the gorilla genome sequence.</title>
        <authorList>
            <person name="Scally A."/>
            <person name="Dutheil J.Y."/>
            <person name="Hillier L.W."/>
            <person name="Jordan G.E."/>
            <person name="Goodhead I."/>
            <person name="Herrero J."/>
            <person name="Hobolth A."/>
            <person name="Lappalainen T."/>
            <person name="Mailund T."/>
            <person name="Marques-Bonet T."/>
            <person name="McCarthy S."/>
            <person name="Montgomery S.H."/>
            <person name="Schwalie P.C."/>
            <person name="Tang Y.A."/>
            <person name="Ward M.C."/>
            <person name="Xue Y."/>
            <person name="Yngvadottir B."/>
            <person name="Alkan C."/>
            <person name="Andersen L.N."/>
            <person name="Ayub Q."/>
            <person name="Ball E.V."/>
            <person name="Beal K."/>
            <person name="Bradley B.J."/>
            <person name="Chen Y."/>
            <person name="Clee C.M."/>
            <person name="Fitzgerald S."/>
            <person name="Graves T.A."/>
            <person name="Gu Y."/>
            <person name="Heath P."/>
            <person name="Heger A."/>
            <person name="Karakoc E."/>
            <person name="Kolb-Kokocinski A."/>
            <person name="Laird G.K."/>
            <person name="Lunter G."/>
            <person name="Meader S."/>
            <person name="Mort M."/>
            <person name="Mullikin J.C."/>
            <person name="Munch K."/>
            <person name="O'Connor T.D."/>
            <person name="Phillips A.D."/>
            <person name="Prado-Martinez J."/>
            <person name="Rogers A.S."/>
            <person name="Sajjadian S."/>
            <person name="Schmidt D."/>
            <person name="Shaw K."/>
            <person name="Simpson J.T."/>
            <person name="Stenson P.D."/>
            <person name="Turner D.J."/>
            <person name="Vigilant L."/>
            <person name="Vilella A.J."/>
            <person name="Whitener W."/>
            <person name="Zhu B."/>
            <person name="Cooper D.N."/>
            <person name="de Jong P."/>
            <person name="Dermitzakis E.T."/>
            <person name="Eichler E.E."/>
            <person name="Flicek P."/>
            <person name="Goldman N."/>
            <person name="Mundy N.I."/>
            <person name="Ning Z."/>
            <person name="Odom D.T."/>
            <person name="Ponting C.P."/>
            <person name="Quail M.A."/>
            <person name="Ryder O.A."/>
            <person name="Searle S.M."/>
            <person name="Warren W.C."/>
            <person name="Wilson R.K."/>
            <person name="Schierup M.H."/>
            <person name="Rogers J."/>
            <person name="Tyler-Smith C."/>
            <person name="Durbin R."/>
        </authorList>
    </citation>
    <scope>NUCLEOTIDE SEQUENCE [LARGE SCALE GENOMIC DNA]</scope>
</reference>
<dbReference type="Pfam" id="PF02192">
    <property type="entry name" value="PI3K_p85B"/>
    <property type="match status" value="1"/>
</dbReference>
<feature type="domain" description="PI3K/PI4K catalytic" evidence="26">
    <location>
        <begin position="743"/>
        <end position="1024"/>
    </location>
</feature>
<dbReference type="GO" id="GO:0006897">
    <property type="term" value="P:endocytosis"/>
    <property type="evidence" value="ECO:0007669"/>
    <property type="project" value="UniProtKB-KW"/>
</dbReference>
<dbReference type="CDD" id="cd00872">
    <property type="entry name" value="PI3Ka_I"/>
    <property type="match status" value="1"/>
</dbReference>
<dbReference type="EMBL" id="CABD030024425">
    <property type="status" value="NOT_ANNOTATED_CDS"/>
    <property type="molecule type" value="Genomic_DNA"/>
</dbReference>
<evidence type="ECO:0000313" key="32">
    <source>
        <dbReference type="Proteomes" id="UP000001519"/>
    </source>
</evidence>
<accession>G3R2C2</accession>
<dbReference type="SMART" id="SM00145">
    <property type="entry name" value="PI3Ka"/>
    <property type="match status" value="1"/>
</dbReference>
<dbReference type="GeneTree" id="ENSGT00940000157522"/>
<evidence type="ECO:0000256" key="20">
    <source>
        <dbReference type="ARBA" id="ARBA00048977"/>
    </source>
</evidence>
<dbReference type="EMBL" id="CABD030024426">
    <property type="status" value="NOT_ANNOTATED_CDS"/>
    <property type="molecule type" value="Genomic_DNA"/>
</dbReference>
<feature type="domain" description="PI3K-ABD" evidence="27">
    <location>
        <begin position="26"/>
        <end position="115"/>
    </location>
</feature>
<dbReference type="GO" id="GO:1903671">
    <property type="term" value="P:negative regulation of sprouting angiogenesis"/>
    <property type="evidence" value="ECO:0007669"/>
    <property type="project" value="Ensembl"/>
</dbReference>
<dbReference type="GO" id="GO:0042267">
    <property type="term" value="P:natural killer cell mediated cytotoxicity"/>
    <property type="evidence" value="ECO:0007669"/>
    <property type="project" value="Ensembl"/>
</dbReference>
<dbReference type="InterPro" id="IPR011009">
    <property type="entry name" value="Kinase-like_dom_sf"/>
</dbReference>
<dbReference type="GO" id="GO:0016303">
    <property type="term" value="F:1-phosphatidylinositol-3-kinase activity"/>
    <property type="evidence" value="ECO:0000318"/>
    <property type="project" value="GO_Central"/>
</dbReference>
<evidence type="ECO:0000256" key="2">
    <source>
        <dbReference type="ARBA" id="ARBA00004496"/>
    </source>
</evidence>
<evidence type="ECO:0000259" key="28">
    <source>
        <dbReference type="PROSITE" id="PS51545"/>
    </source>
</evidence>
<dbReference type="STRING" id="9593.ENSGGOP00000009368"/>
<comment type="subunit">
    <text evidence="22">Heterodimer of a catalytic subunit PIK3CB and a p85 regulatory subunit (PIK3R1, PIK3R2 or PIK3R3). Interaction with PIK3R2 is required for nuclear localization and nuclear export. Part of a complex with PIK3R1 and PTEN. Binding to PTEN may antagonize the lipid kinase activity under normal growth conditions. Part of a complex involved in autophagosome formation composed of PIK3C3 and PIK3R4. Interacts with BECN1, ATG14 and RAB5A.</text>
</comment>
<evidence type="ECO:0000256" key="19">
    <source>
        <dbReference type="ARBA" id="ARBA00023981"/>
    </source>
</evidence>
<dbReference type="InParanoid" id="G3R2C2"/>
<dbReference type="InterPro" id="IPR036940">
    <property type="entry name" value="PI3/4_kinase_cat_sf"/>
</dbReference>
<dbReference type="CDD" id="cd05173">
    <property type="entry name" value="PI3Kc_IA_beta"/>
    <property type="match status" value="1"/>
</dbReference>
<dbReference type="GO" id="GO:0004674">
    <property type="term" value="F:protein serine/threonine kinase activity"/>
    <property type="evidence" value="ECO:0007669"/>
    <property type="project" value="UniProtKB-EC"/>
</dbReference>
<dbReference type="EMBL" id="CABD030024421">
    <property type="status" value="NOT_ANNOTATED_CDS"/>
    <property type="molecule type" value="Genomic_DNA"/>
</dbReference>
<dbReference type="GO" id="GO:0043491">
    <property type="term" value="P:phosphatidylinositol 3-kinase/protein kinase B signal transduction"/>
    <property type="evidence" value="ECO:0000318"/>
    <property type="project" value="GO_Central"/>
</dbReference>
<dbReference type="FunFam" id="3.10.20.770:FF:000003">
    <property type="entry name" value="phosphatidylinositol 4,5-bisphosphate 3-kinase catalytic subunit beta isoform"/>
    <property type="match status" value="1"/>
</dbReference>
<dbReference type="Pfam" id="PF00613">
    <property type="entry name" value="PI3Ka"/>
    <property type="match status" value="1"/>
</dbReference>
<keyword evidence="32" id="KW-1185">Reference proteome</keyword>
<reference evidence="32" key="1">
    <citation type="submission" date="2011-05" db="EMBL/GenBank/DDBJ databases">
        <title>Insights into the evolution of the great apes provided by the gorilla genome.</title>
        <authorList>
            <person name="Scally A."/>
        </authorList>
    </citation>
    <scope>NUCLEOTIDE SEQUENCE [LARGE SCALE GENOMIC DNA]</scope>
</reference>
<evidence type="ECO:0000256" key="5">
    <source>
        <dbReference type="ARBA" id="ARBA00006209"/>
    </source>
</evidence>
<dbReference type="GO" id="GO:0005943">
    <property type="term" value="C:phosphatidylinositol 3-kinase complex, class IA"/>
    <property type="evidence" value="ECO:0007669"/>
    <property type="project" value="Ensembl"/>
</dbReference>
<dbReference type="PROSITE" id="PS51547">
    <property type="entry name" value="C2_PI3K"/>
    <property type="match status" value="1"/>
</dbReference>
<keyword evidence="13" id="KW-0418">Kinase</keyword>
<dbReference type="InterPro" id="IPR029071">
    <property type="entry name" value="Ubiquitin-like_domsf"/>
</dbReference>
<reference evidence="31" key="4">
    <citation type="submission" date="2025-09" db="UniProtKB">
        <authorList>
            <consortium name="Ensembl"/>
        </authorList>
    </citation>
    <scope>IDENTIFICATION</scope>
</reference>
<dbReference type="InterPro" id="IPR037702">
    <property type="entry name" value="PI3-kinase_beta_cat"/>
</dbReference>
<feature type="domain" description="PIK helical" evidence="28">
    <location>
        <begin position="495"/>
        <end position="672"/>
    </location>
</feature>
<keyword evidence="16" id="KW-0072">Autophagy</keyword>
<dbReference type="FunFam" id="1.10.1070.11:FF:000001">
    <property type="entry name" value="Phosphatidylinositol 4,5-bisphosphate 3-kinase catalytic subunit"/>
    <property type="match status" value="1"/>
</dbReference>
<dbReference type="UniPathway" id="UPA00220"/>
<dbReference type="SUPFAM" id="SSF56112">
    <property type="entry name" value="Protein kinase-like (PK-like)"/>
    <property type="match status" value="1"/>
</dbReference>
<evidence type="ECO:0000256" key="4">
    <source>
        <dbReference type="ARBA" id="ARBA00005189"/>
    </source>
</evidence>
<dbReference type="CDD" id="cd08693">
    <property type="entry name" value="C2_PI3K_class_I_beta_delta"/>
    <property type="match status" value="1"/>
</dbReference>
<dbReference type="GO" id="GO:0035022">
    <property type="term" value="P:positive regulation of Rac protein signal transduction"/>
    <property type="evidence" value="ECO:0007669"/>
    <property type="project" value="Ensembl"/>
</dbReference>
<evidence type="ECO:0000256" key="10">
    <source>
        <dbReference type="ARBA" id="ARBA00022583"/>
    </source>
</evidence>
<dbReference type="OMA" id="KGCKQHV"/>
<proteinExistence type="inferred from homology"/>
<dbReference type="Gene3D" id="2.60.40.150">
    <property type="entry name" value="C2 domain"/>
    <property type="match status" value="1"/>
</dbReference>
<dbReference type="Gene3D" id="1.10.1070.11">
    <property type="entry name" value="Phosphatidylinositol 3-/4-kinase, catalytic domain"/>
    <property type="match status" value="1"/>
</dbReference>
<evidence type="ECO:0000313" key="31">
    <source>
        <dbReference type="Ensembl" id="ENSGGOP00000009368.3"/>
    </source>
</evidence>
<dbReference type="FunCoup" id="G3R2C2">
    <property type="interactions" value="3860"/>
</dbReference>
<dbReference type="Pfam" id="PF00792">
    <property type="entry name" value="PI3K_C2"/>
    <property type="match status" value="1"/>
</dbReference>
<evidence type="ECO:0000256" key="23">
    <source>
        <dbReference type="ARBA" id="ARBA00068828"/>
    </source>
</evidence>
<dbReference type="EC" id="2.7.1.153" evidence="6"/>
<keyword evidence="14" id="KW-0067">ATP-binding</keyword>
<dbReference type="GO" id="GO:0036092">
    <property type="term" value="P:phosphatidylinositol-3-phosphate biosynthetic process"/>
    <property type="evidence" value="ECO:0000318"/>
    <property type="project" value="GO_Central"/>
</dbReference>
<evidence type="ECO:0000256" key="12">
    <source>
        <dbReference type="ARBA" id="ARBA00022741"/>
    </source>
</evidence>
<dbReference type="GO" id="GO:0010595">
    <property type="term" value="P:positive regulation of endothelial cell migration"/>
    <property type="evidence" value="ECO:0007669"/>
    <property type="project" value="Ensembl"/>
</dbReference>
<dbReference type="Proteomes" id="UP000001519">
    <property type="component" value="Chromosome 3"/>
</dbReference>
<dbReference type="Bgee" id="ENSGGOG00000009579">
    <property type="expression patterns" value="Expressed in adult mammalian kidney and 6 other cell types or tissues"/>
</dbReference>
<evidence type="ECO:0000256" key="22">
    <source>
        <dbReference type="ARBA" id="ARBA00065016"/>
    </source>
</evidence>
<dbReference type="EC" id="2.7.11.1" evidence="7"/>
<dbReference type="GO" id="GO:0005942">
    <property type="term" value="C:phosphatidylinositol 3-kinase complex"/>
    <property type="evidence" value="ECO:0000318"/>
    <property type="project" value="GO_Central"/>
</dbReference>
<dbReference type="FunFam" id="1.25.40.70:FF:000004">
    <property type="entry name" value="Phosphatidylinositol 4,5-bisphosphate 3-kinase catalytic subunit beta"/>
    <property type="match status" value="1"/>
</dbReference>
<evidence type="ECO:0000256" key="8">
    <source>
        <dbReference type="ARBA" id="ARBA00022490"/>
    </source>
</evidence>
<dbReference type="PROSITE" id="PS50290">
    <property type="entry name" value="PI3_4_KINASE_3"/>
    <property type="match status" value="1"/>
</dbReference>
<dbReference type="EMBL" id="CABD030024423">
    <property type="status" value="NOT_ANNOTATED_CDS"/>
    <property type="molecule type" value="Genomic_DNA"/>
</dbReference>
<dbReference type="InterPro" id="IPR002420">
    <property type="entry name" value="PI3K-type_C2_dom"/>
</dbReference>
<evidence type="ECO:0000259" key="27">
    <source>
        <dbReference type="PROSITE" id="PS51544"/>
    </source>
</evidence>
<dbReference type="InterPro" id="IPR000403">
    <property type="entry name" value="PI3/4_kinase_cat_dom"/>
</dbReference>
<dbReference type="PROSITE" id="PS51545">
    <property type="entry name" value="PIK_HELICAL"/>
    <property type="match status" value="1"/>
</dbReference>
<dbReference type="GO" id="GO:0005524">
    <property type="term" value="F:ATP binding"/>
    <property type="evidence" value="ECO:0007669"/>
    <property type="project" value="UniProtKB-KW"/>
</dbReference>
<comment type="subcellular location">
    <subcellularLocation>
        <location evidence="2">Cytoplasm</location>
    </subcellularLocation>
    <subcellularLocation>
        <location evidence="1">Nucleus</location>
    </subcellularLocation>
</comment>
<comment type="catalytic activity">
    <reaction evidence="21">
        <text>1-octadecanoyl-2-(5Z,8Z,11Z,14Z)-eicosatetraenoyl-sn-glycero-3-phospho-1D-myo-inositol 4,5-bisphosphate + ATP = 1-octadecanoyl-2-(5Z,8Z,11Z,14Z-eicosatetraenoyl)-sn-glycero-3-phospho-(1D-myo-inositol 3,4,5-triphosphate) + ADP + H(+)</text>
        <dbReference type="Rhea" id="RHEA:43396"/>
        <dbReference type="ChEBI" id="CHEBI:15378"/>
        <dbReference type="ChEBI" id="CHEBI:30616"/>
        <dbReference type="ChEBI" id="CHEBI:77137"/>
        <dbReference type="ChEBI" id="CHEBI:83243"/>
        <dbReference type="ChEBI" id="CHEBI:456216"/>
    </reaction>
    <physiologicalReaction direction="left-to-right" evidence="21">
        <dbReference type="Rhea" id="RHEA:43397"/>
    </physiologicalReaction>
</comment>
<dbReference type="GO" id="GO:0001952">
    <property type="term" value="P:regulation of cell-matrix adhesion"/>
    <property type="evidence" value="ECO:0007669"/>
    <property type="project" value="Ensembl"/>
</dbReference>
<dbReference type="SMART" id="SM00146">
    <property type="entry name" value="PI3Kc"/>
    <property type="match status" value="1"/>
</dbReference>
<dbReference type="AlphaFoldDB" id="G3R2C2"/>
<dbReference type="GO" id="GO:0046934">
    <property type="term" value="F:1-phosphatidylinositol-4,5-bisphosphate 3-kinase activity"/>
    <property type="evidence" value="ECO:0007669"/>
    <property type="project" value="UniProtKB-EC"/>
</dbReference>
<dbReference type="GO" id="GO:0010628">
    <property type="term" value="P:positive regulation of gene expression"/>
    <property type="evidence" value="ECO:0007669"/>
    <property type="project" value="Ensembl"/>
</dbReference>
<evidence type="ECO:0000256" key="7">
    <source>
        <dbReference type="ARBA" id="ARBA00012513"/>
    </source>
</evidence>
<name>G3R2C2_GORGO</name>
<dbReference type="PROSITE" id="PS51546">
    <property type="entry name" value="PI3K_RBD"/>
    <property type="match status" value="1"/>
</dbReference>
<evidence type="ECO:0000256" key="3">
    <source>
        <dbReference type="ARBA" id="ARBA00004805"/>
    </source>
</evidence>
<dbReference type="PANTHER" id="PTHR10048">
    <property type="entry name" value="PHOSPHATIDYLINOSITOL KINASE"/>
    <property type="match status" value="1"/>
</dbReference>
<dbReference type="Pfam" id="PF00794">
    <property type="entry name" value="PI3K_rbd"/>
    <property type="match status" value="1"/>
</dbReference>